<dbReference type="PANTHER" id="PTHR46044:SF1">
    <property type="entry name" value="CN HYDROLASE DOMAIN-CONTAINING PROTEIN"/>
    <property type="match status" value="1"/>
</dbReference>
<comment type="caution">
    <text evidence="3">The sequence shown here is derived from an EMBL/GenBank/DDBJ whole genome shotgun (WGS) entry which is preliminary data.</text>
</comment>
<dbReference type="InterPro" id="IPR036526">
    <property type="entry name" value="C-N_Hydrolase_sf"/>
</dbReference>
<dbReference type="SUPFAM" id="SSF56317">
    <property type="entry name" value="Carbon-nitrogen hydrolase"/>
    <property type="match status" value="1"/>
</dbReference>
<evidence type="ECO:0000313" key="3">
    <source>
        <dbReference type="EMBL" id="MBA2888749.1"/>
    </source>
</evidence>
<dbReference type="PROSITE" id="PS00921">
    <property type="entry name" value="NITRIL_CHT_2"/>
    <property type="match status" value="1"/>
</dbReference>
<comment type="similarity">
    <text evidence="1">Belongs to the carbon-nitrogen hydrolase superfamily. Nitrilase family.</text>
</comment>
<dbReference type="AlphaFoldDB" id="A0A7W0CD04"/>
<dbReference type="RefSeq" id="WP_181607060.1">
    <property type="nucleotide sequence ID" value="NZ_BAABAM010000001.1"/>
</dbReference>
<dbReference type="Proteomes" id="UP000530928">
    <property type="component" value="Unassembled WGS sequence"/>
</dbReference>
<dbReference type="GO" id="GO:0000257">
    <property type="term" value="F:nitrilase activity"/>
    <property type="evidence" value="ECO:0007669"/>
    <property type="project" value="UniProtKB-EC"/>
</dbReference>
<dbReference type="EC" id="3.5.5.1" evidence="3"/>
<accession>A0A7W0CD04</accession>
<dbReference type="InterPro" id="IPR000132">
    <property type="entry name" value="Nitrilase/CN_hydratase_CS"/>
</dbReference>
<dbReference type="EMBL" id="JACDUR010000001">
    <property type="protein sequence ID" value="MBA2888749.1"/>
    <property type="molecule type" value="Genomic_DNA"/>
</dbReference>
<dbReference type="InterPro" id="IPR003010">
    <property type="entry name" value="C-N_Hydrolase"/>
</dbReference>
<feature type="domain" description="CN hydrolase" evidence="2">
    <location>
        <begin position="1"/>
        <end position="265"/>
    </location>
</feature>
<dbReference type="CDD" id="cd07564">
    <property type="entry name" value="nitrilases_CHs"/>
    <property type="match status" value="1"/>
</dbReference>
<evidence type="ECO:0000313" key="4">
    <source>
        <dbReference type="Proteomes" id="UP000530928"/>
    </source>
</evidence>
<name>A0A7W0CD04_9ACTN</name>
<dbReference type="Gene3D" id="3.60.110.10">
    <property type="entry name" value="Carbon-nitrogen hydrolase"/>
    <property type="match status" value="1"/>
</dbReference>
<proteinExistence type="inferred from homology"/>
<dbReference type="PANTHER" id="PTHR46044">
    <property type="entry name" value="NITRILASE"/>
    <property type="match status" value="1"/>
</dbReference>
<keyword evidence="4" id="KW-1185">Reference proteome</keyword>
<sequence length="303" mass="32895">MRIAAAQARCPWLDPAAGTAKVLDFLHDAADRQVELVAFPETFLSGYPYWLSSTGGAAFDDPLQKQAYACYLDAAVELGGPELATITEAVRDLGIFTYLGISERSGGTVYCTLVAISPDHGVVSAHRKLMPTFEERLVWGTGDGHGLRAHTFRGVRAGGLNCWENWMPLARQSLYAQGVDLHVSVWPGSTGLTRDITRFIAREGRVYSLAAGALISFDDVPAGFPFTVEQPSGYDGGSAIAGPDGEWVVEPVSGEERLVIADLDLARVRGERQNFDPAGHYHRGDVLRLTVDRRRLSGAEFLD</sequence>
<keyword evidence="3" id="KW-0378">Hydrolase</keyword>
<dbReference type="InterPro" id="IPR044149">
    <property type="entry name" value="Nitrilases_CHs"/>
</dbReference>
<dbReference type="PROSITE" id="PS50263">
    <property type="entry name" value="CN_HYDROLASE"/>
    <property type="match status" value="1"/>
</dbReference>
<protein>
    <submittedName>
        <fullName evidence="3">Nitrilase</fullName>
        <ecNumber evidence="3">3.5.5.1</ecNumber>
    </submittedName>
</protein>
<gene>
    <name evidence="3" type="ORF">HNR30_000084</name>
</gene>
<evidence type="ECO:0000259" key="2">
    <source>
        <dbReference type="PROSITE" id="PS50263"/>
    </source>
</evidence>
<dbReference type="Pfam" id="PF00795">
    <property type="entry name" value="CN_hydrolase"/>
    <property type="match status" value="1"/>
</dbReference>
<evidence type="ECO:0000256" key="1">
    <source>
        <dbReference type="ARBA" id="ARBA00008129"/>
    </source>
</evidence>
<organism evidence="3 4">
    <name type="scientific">Nonomuraea soli</name>
    <dbReference type="NCBI Taxonomy" id="1032476"/>
    <lineage>
        <taxon>Bacteria</taxon>
        <taxon>Bacillati</taxon>
        <taxon>Actinomycetota</taxon>
        <taxon>Actinomycetes</taxon>
        <taxon>Streptosporangiales</taxon>
        <taxon>Streptosporangiaceae</taxon>
        <taxon>Nonomuraea</taxon>
    </lineage>
</organism>
<reference evidence="3 4" key="1">
    <citation type="submission" date="2020-07" db="EMBL/GenBank/DDBJ databases">
        <title>Genomic Encyclopedia of Type Strains, Phase IV (KMG-IV): sequencing the most valuable type-strain genomes for metagenomic binning, comparative biology and taxonomic classification.</title>
        <authorList>
            <person name="Goeker M."/>
        </authorList>
    </citation>
    <scope>NUCLEOTIDE SEQUENCE [LARGE SCALE GENOMIC DNA]</scope>
    <source>
        <strain evidence="3 4">DSM 45533</strain>
    </source>
</reference>